<dbReference type="Gene3D" id="2.60.40.10">
    <property type="entry name" value="Immunoglobulins"/>
    <property type="match status" value="1"/>
</dbReference>
<dbReference type="InterPro" id="IPR013783">
    <property type="entry name" value="Ig-like_fold"/>
</dbReference>
<dbReference type="EMBL" id="DPVV01000434">
    <property type="protein sequence ID" value="HCL03296.1"/>
    <property type="molecule type" value="Genomic_DNA"/>
</dbReference>
<dbReference type="Pfam" id="PF00041">
    <property type="entry name" value="fn3"/>
    <property type="match status" value="1"/>
</dbReference>
<comment type="caution">
    <text evidence="2">The sequence shown here is derived from an EMBL/GenBank/DDBJ whole genome shotgun (WGS) entry which is preliminary data.</text>
</comment>
<dbReference type="Proteomes" id="UP000262969">
    <property type="component" value="Unassembled WGS sequence"/>
</dbReference>
<proteinExistence type="predicted"/>
<reference evidence="2 3" key="1">
    <citation type="journal article" date="2018" name="Nat. Biotechnol.">
        <title>A standardized bacterial taxonomy based on genome phylogeny substantially revises the tree of life.</title>
        <authorList>
            <person name="Parks D.H."/>
            <person name="Chuvochina M."/>
            <person name="Waite D.W."/>
            <person name="Rinke C."/>
            <person name="Skarshewski A."/>
            <person name="Chaumeil P.A."/>
            <person name="Hugenholtz P."/>
        </authorList>
    </citation>
    <scope>NUCLEOTIDE SEQUENCE [LARGE SCALE GENOMIC DNA]</scope>
    <source>
        <strain evidence="2">UBA11728</strain>
    </source>
</reference>
<evidence type="ECO:0000313" key="3">
    <source>
        <dbReference type="Proteomes" id="UP000262969"/>
    </source>
</evidence>
<organism evidence="2 3">
    <name type="scientific">Lachnoclostridium phytofermentans</name>
    <dbReference type="NCBI Taxonomy" id="66219"/>
    <lineage>
        <taxon>Bacteria</taxon>
        <taxon>Bacillati</taxon>
        <taxon>Bacillota</taxon>
        <taxon>Clostridia</taxon>
        <taxon>Lachnospirales</taxon>
        <taxon>Lachnospiraceae</taxon>
    </lineage>
</organism>
<dbReference type="InterPro" id="IPR036116">
    <property type="entry name" value="FN3_sf"/>
</dbReference>
<dbReference type="SUPFAM" id="SSF49265">
    <property type="entry name" value="Fibronectin type III"/>
    <property type="match status" value="1"/>
</dbReference>
<dbReference type="InterPro" id="IPR003961">
    <property type="entry name" value="FN3_dom"/>
</dbReference>
<evidence type="ECO:0000259" key="1">
    <source>
        <dbReference type="PROSITE" id="PS50853"/>
    </source>
</evidence>
<accession>A0A3D2X8I4</accession>
<feature type="domain" description="Fibronectin type-III" evidence="1">
    <location>
        <begin position="1"/>
        <end position="81"/>
    </location>
</feature>
<dbReference type="CDD" id="cd00063">
    <property type="entry name" value="FN3"/>
    <property type="match status" value="1"/>
</dbReference>
<protein>
    <recommendedName>
        <fullName evidence="1">Fibronectin type-III domain-containing protein</fullName>
    </recommendedName>
</protein>
<sequence length="81" mass="8964">VGPRVRLTWRDNATNETGFLIERSDNGGVYFTLDTVGPRIFTGNVNYTDDTITPGNNYKYRVGAVNEAGVSPYSNTVNFNL</sequence>
<gene>
    <name evidence="2" type="ORF">DHW61_12980</name>
</gene>
<name>A0A3D2X8I4_9FIRM</name>
<dbReference type="PROSITE" id="PS50853">
    <property type="entry name" value="FN3"/>
    <property type="match status" value="1"/>
</dbReference>
<feature type="non-terminal residue" evidence="2">
    <location>
        <position position="1"/>
    </location>
</feature>
<evidence type="ECO:0000313" key="2">
    <source>
        <dbReference type="EMBL" id="HCL03296.1"/>
    </source>
</evidence>
<dbReference type="AlphaFoldDB" id="A0A3D2X8I4"/>